<dbReference type="PANTHER" id="PTHR11080">
    <property type="entry name" value="PYRAZINAMIDASE/NICOTINAMIDASE"/>
    <property type="match status" value="1"/>
</dbReference>
<evidence type="ECO:0000256" key="8">
    <source>
        <dbReference type="ARBA" id="ARBA00072277"/>
    </source>
</evidence>
<dbReference type="InterPro" id="IPR052347">
    <property type="entry name" value="Isochorismatase_Nicotinamidase"/>
</dbReference>
<comment type="pathway">
    <text evidence="5">Cofactor biosynthesis; nicotinate biosynthesis; nicotinate from nicotinamide: step 1/1.</text>
</comment>
<keyword evidence="4" id="KW-0378">Hydrolase</keyword>
<evidence type="ECO:0000256" key="2">
    <source>
        <dbReference type="ARBA" id="ARBA00022642"/>
    </source>
</evidence>
<gene>
    <name evidence="11" type="ORF">NCTC13465_02146</name>
</gene>
<evidence type="ECO:0000313" key="11">
    <source>
        <dbReference type="EMBL" id="SQC43662.1"/>
    </source>
</evidence>
<protein>
    <recommendedName>
        <fullName evidence="8">Nicotinamidase</fullName>
        <ecNumber evidence="6">3.5.1.19</ecNumber>
    </recommendedName>
    <alternativeName>
        <fullName evidence="7">Nicotinamide deamidase</fullName>
    </alternativeName>
</protein>
<dbReference type="InterPro" id="IPR036380">
    <property type="entry name" value="Isochorismatase-like_sf"/>
</dbReference>
<evidence type="ECO:0000256" key="1">
    <source>
        <dbReference type="ARBA" id="ARBA00006336"/>
    </source>
</evidence>
<dbReference type="InterPro" id="IPR000868">
    <property type="entry name" value="Isochorismatase-like_dom"/>
</dbReference>
<dbReference type="Gene3D" id="3.40.50.850">
    <property type="entry name" value="Isochorismatase-like"/>
    <property type="match status" value="1"/>
</dbReference>
<dbReference type="GO" id="GO:0046872">
    <property type="term" value="F:metal ion binding"/>
    <property type="evidence" value="ECO:0007669"/>
    <property type="project" value="UniProtKB-KW"/>
</dbReference>
<feature type="domain" description="Isochorismatase-like" evidence="10">
    <location>
        <begin position="5"/>
        <end position="164"/>
    </location>
</feature>
<evidence type="ECO:0000256" key="5">
    <source>
        <dbReference type="ARBA" id="ARBA00037900"/>
    </source>
</evidence>
<feature type="region of interest" description="Disordered" evidence="9">
    <location>
        <begin position="175"/>
        <end position="197"/>
    </location>
</feature>
<dbReference type="CDD" id="cd01011">
    <property type="entry name" value="nicotinamidase"/>
    <property type="match status" value="1"/>
</dbReference>
<evidence type="ECO:0000313" key="12">
    <source>
        <dbReference type="Proteomes" id="UP000251721"/>
    </source>
</evidence>
<dbReference type="NCBIfam" id="NF008623">
    <property type="entry name" value="PRK11609.1"/>
    <property type="match status" value="1"/>
</dbReference>
<dbReference type="AlphaFoldDB" id="A0A2X3EIE9"/>
<evidence type="ECO:0000256" key="9">
    <source>
        <dbReference type="SAM" id="MobiDB-lite"/>
    </source>
</evidence>
<accession>A0A2X3EIE9</accession>
<reference evidence="11 12" key="1">
    <citation type="submission" date="2018-06" db="EMBL/GenBank/DDBJ databases">
        <authorList>
            <consortium name="Pathogen Informatics"/>
            <person name="Doyle S."/>
        </authorList>
    </citation>
    <scope>NUCLEOTIDE SEQUENCE [LARGE SCALE GENOMIC DNA]</scope>
    <source>
        <strain evidence="11 12">NCTC13465</strain>
    </source>
</reference>
<dbReference type="GO" id="GO:0008936">
    <property type="term" value="F:nicotinamidase activity"/>
    <property type="evidence" value="ECO:0007669"/>
    <property type="project" value="UniProtKB-EC"/>
</dbReference>
<evidence type="ECO:0000256" key="7">
    <source>
        <dbReference type="ARBA" id="ARBA00043224"/>
    </source>
</evidence>
<dbReference type="EMBL" id="UAWQ01000015">
    <property type="protein sequence ID" value="SQC43662.1"/>
    <property type="molecule type" value="Genomic_DNA"/>
</dbReference>
<dbReference type="FunFam" id="3.40.50.850:FF:000006">
    <property type="entry name" value="Bifunctional pyrazinamidase/nicotinamidase"/>
    <property type="match status" value="1"/>
</dbReference>
<evidence type="ECO:0000259" key="10">
    <source>
        <dbReference type="Pfam" id="PF00857"/>
    </source>
</evidence>
<evidence type="ECO:0000256" key="3">
    <source>
        <dbReference type="ARBA" id="ARBA00022723"/>
    </source>
</evidence>
<dbReference type="Proteomes" id="UP000251721">
    <property type="component" value="Unassembled WGS sequence"/>
</dbReference>
<dbReference type="PANTHER" id="PTHR11080:SF2">
    <property type="entry name" value="LD05707P"/>
    <property type="match status" value="1"/>
</dbReference>
<evidence type="ECO:0000256" key="6">
    <source>
        <dbReference type="ARBA" id="ARBA00039017"/>
    </source>
</evidence>
<sequence length="246" mass="26945">MAHRALLLVDLQNDFCAGGALAVPEGDSTVDVANALIDWSLARGEPIVASQDWHPADHGSFASQHQVEPYTEGELDGLAQTFWPDHCVQHSEGAALHPLLKQQAIAAVFHKGQNRIIDSYSAFFDNGHRQKTELDGWLRGQGIVELTVLGLATDYCVKFTVLGCPGAGLRGQRHHRRLSRRKSAATGQQPGVYGDGRRGATLYTLDDWRKLRPDPSPPAPSRRVFFCRLAIVHKLNSLAVSTGYCC</sequence>
<organism evidence="11 12">
    <name type="scientific">Klebsiella pneumoniae</name>
    <dbReference type="NCBI Taxonomy" id="573"/>
    <lineage>
        <taxon>Bacteria</taxon>
        <taxon>Pseudomonadati</taxon>
        <taxon>Pseudomonadota</taxon>
        <taxon>Gammaproteobacteria</taxon>
        <taxon>Enterobacterales</taxon>
        <taxon>Enterobacteriaceae</taxon>
        <taxon>Klebsiella/Raoultella group</taxon>
        <taxon>Klebsiella</taxon>
        <taxon>Klebsiella pneumoniae complex</taxon>
    </lineage>
</organism>
<dbReference type="Pfam" id="PF00857">
    <property type="entry name" value="Isochorismatase"/>
    <property type="match status" value="1"/>
</dbReference>
<dbReference type="GO" id="GO:0019363">
    <property type="term" value="P:pyridine nucleotide biosynthetic process"/>
    <property type="evidence" value="ECO:0007669"/>
    <property type="project" value="UniProtKB-KW"/>
</dbReference>
<comment type="similarity">
    <text evidence="1">Belongs to the isochorismatase family.</text>
</comment>
<keyword evidence="2" id="KW-0662">Pyridine nucleotide biosynthesis</keyword>
<keyword evidence="3" id="KW-0479">Metal-binding</keyword>
<evidence type="ECO:0000256" key="4">
    <source>
        <dbReference type="ARBA" id="ARBA00022801"/>
    </source>
</evidence>
<dbReference type="EC" id="3.5.1.19" evidence="6"/>
<proteinExistence type="inferred from homology"/>
<name>A0A2X3EIE9_KLEPN</name>
<dbReference type="SUPFAM" id="SSF52499">
    <property type="entry name" value="Isochorismatase-like hydrolases"/>
    <property type="match status" value="1"/>
</dbReference>